<organism evidence="2 3">
    <name type="scientific">Ancylostoma ceylanicum</name>
    <dbReference type="NCBI Taxonomy" id="53326"/>
    <lineage>
        <taxon>Eukaryota</taxon>
        <taxon>Metazoa</taxon>
        <taxon>Ecdysozoa</taxon>
        <taxon>Nematoda</taxon>
        <taxon>Chromadorea</taxon>
        <taxon>Rhabditida</taxon>
        <taxon>Rhabditina</taxon>
        <taxon>Rhabditomorpha</taxon>
        <taxon>Strongyloidea</taxon>
        <taxon>Ancylostomatidae</taxon>
        <taxon>Ancylostomatinae</taxon>
        <taxon>Ancylostoma</taxon>
    </lineage>
</organism>
<accession>A0A016WNJ5</accession>
<sequence>MSTTTEQDLIFIHFWKFPIQPSLGVIREVDVFSTIDGPVIHDWEIRVGPDTFGAFRAAGIRSRHVQLRLRPAMFRDHIAEATKCTFQMKVRDRQTGQELLTPEPYTVAPPPNERAQGFKVPPSSGIGATLIQLYQAATFAGRLCEITTTITIPQSQFRVTEWDMLPPPTPLHLDWRFRLLDDKLAFFSRAMRSTHDFLIVCRDGQMYTPKEALYFCSPFFREYFNGSGRDSEKMEFLDVAVEAARTVVTYMVTSTFSAPPSITPSLARDIYNLGNRFDVMQLSGLMVAVERLGYLDVMENSEFMEVLIEWFVTAHECHMNKVQNAAVAYLTSLHQAQYIAEYGDGEVPRPRPISERLNRGHGGFRTTPHQRVLNAQFSVSCVRQILRVEA</sequence>
<protein>
    <recommendedName>
        <fullName evidence="1">BTB domain-containing protein</fullName>
    </recommendedName>
</protein>
<dbReference type="PROSITE" id="PS50097">
    <property type="entry name" value="BTB"/>
    <property type="match status" value="1"/>
</dbReference>
<dbReference type="OrthoDB" id="5789694at2759"/>
<dbReference type="InterPro" id="IPR000210">
    <property type="entry name" value="BTB/POZ_dom"/>
</dbReference>
<dbReference type="CDD" id="cd18186">
    <property type="entry name" value="BTB_POZ_ZBTB_KLHL-like"/>
    <property type="match status" value="1"/>
</dbReference>
<evidence type="ECO:0000313" key="3">
    <source>
        <dbReference type="Proteomes" id="UP000024635"/>
    </source>
</evidence>
<keyword evidence="3" id="KW-1185">Reference proteome</keyword>
<reference evidence="3" key="1">
    <citation type="journal article" date="2015" name="Nat. Genet.">
        <title>The genome and transcriptome of the zoonotic hookworm Ancylostoma ceylanicum identify infection-specific gene families.</title>
        <authorList>
            <person name="Schwarz E.M."/>
            <person name="Hu Y."/>
            <person name="Antoshechkin I."/>
            <person name="Miller M.M."/>
            <person name="Sternberg P.W."/>
            <person name="Aroian R.V."/>
        </authorList>
    </citation>
    <scope>NUCLEOTIDE SEQUENCE</scope>
    <source>
        <strain evidence="3">HY135</strain>
    </source>
</reference>
<dbReference type="EMBL" id="JARK01000180">
    <property type="protein sequence ID" value="EYC41166.1"/>
    <property type="molecule type" value="Genomic_DNA"/>
</dbReference>
<dbReference type="InterPro" id="IPR011333">
    <property type="entry name" value="SKP1/BTB/POZ_sf"/>
</dbReference>
<gene>
    <name evidence="2" type="primary">Acey_s0580.g259</name>
    <name evidence="2" type="ORF">Y032_0580g259</name>
</gene>
<proteinExistence type="predicted"/>
<evidence type="ECO:0000259" key="1">
    <source>
        <dbReference type="PROSITE" id="PS50097"/>
    </source>
</evidence>
<dbReference type="Proteomes" id="UP000024635">
    <property type="component" value="Unassembled WGS sequence"/>
</dbReference>
<dbReference type="SUPFAM" id="SSF54695">
    <property type="entry name" value="POZ domain"/>
    <property type="match status" value="1"/>
</dbReference>
<evidence type="ECO:0000313" key="2">
    <source>
        <dbReference type="EMBL" id="EYC41166.1"/>
    </source>
</evidence>
<feature type="domain" description="BTB" evidence="1">
    <location>
        <begin position="195"/>
        <end position="260"/>
    </location>
</feature>
<dbReference type="AlphaFoldDB" id="A0A016WNJ5"/>
<comment type="caution">
    <text evidence="2">The sequence shown here is derived from an EMBL/GenBank/DDBJ whole genome shotgun (WGS) entry which is preliminary data.</text>
</comment>
<dbReference type="Gene3D" id="3.30.710.10">
    <property type="entry name" value="Potassium Channel Kv1.1, Chain A"/>
    <property type="match status" value="1"/>
</dbReference>
<dbReference type="Pfam" id="PF00651">
    <property type="entry name" value="BTB"/>
    <property type="match status" value="1"/>
</dbReference>
<name>A0A016WNJ5_9BILA</name>